<dbReference type="Proteomes" id="UP001205612">
    <property type="component" value="Unassembled WGS sequence"/>
</dbReference>
<protein>
    <submittedName>
        <fullName evidence="1">HINT domain-containing protein</fullName>
    </submittedName>
</protein>
<dbReference type="NCBIfam" id="TIGR01443">
    <property type="entry name" value="intein_Cterm"/>
    <property type="match status" value="1"/>
</dbReference>
<comment type="caution">
    <text evidence="1">The sequence shown here is derived from an EMBL/GenBank/DDBJ whole genome shotgun (WGS) entry which is preliminary data.</text>
</comment>
<dbReference type="SUPFAM" id="SSF51294">
    <property type="entry name" value="Hedgehog/intein (Hint) domain"/>
    <property type="match status" value="1"/>
</dbReference>
<evidence type="ECO:0000313" key="2">
    <source>
        <dbReference type="Proteomes" id="UP001205612"/>
    </source>
</evidence>
<keyword evidence="2" id="KW-1185">Reference proteome</keyword>
<reference evidence="1 2" key="1">
    <citation type="submission" date="2022-08" db="EMBL/GenBank/DDBJ databases">
        <authorList>
            <person name="Somphong A."/>
            <person name="Phongsopitanun W."/>
        </authorList>
    </citation>
    <scope>NUCLEOTIDE SEQUENCE [LARGE SCALE GENOMIC DNA]</scope>
    <source>
        <strain evidence="1 2">LP11</strain>
    </source>
</reference>
<accession>A0ABT2AUZ3</accession>
<organism evidence="1 2">
    <name type="scientific">Streptomyces pyxinicus</name>
    <dbReference type="NCBI Taxonomy" id="2970331"/>
    <lineage>
        <taxon>Bacteria</taxon>
        <taxon>Bacillati</taxon>
        <taxon>Actinomycetota</taxon>
        <taxon>Actinomycetes</taxon>
        <taxon>Kitasatosporales</taxon>
        <taxon>Streptomycetaceae</taxon>
        <taxon>Streptomyces</taxon>
    </lineage>
</organism>
<dbReference type="InterPro" id="IPR030934">
    <property type="entry name" value="Intein_C"/>
</dbReference>
<dbReference type="Pfam" id="PF07591">
    <property type="entry name" value="PT-HINT"/>
    <property type="match status" value="1"/>
</dbReference>
<name>A0ABT2AUZ3_9ACTN</name>
<dbReference type="EMBL" id="JANUGP010000001">
    <property type="protein sequence ID" value="MCS0600070.1"/>
    <property type="molecule type" value="Genomic_DNA"/>
</dbReference>
<evidence type="ECO:0000313" key="1">
    <source>
        <dbReference type="EMBL" id="MCS0600070.1"/>
    </source>
</evidence>
<gene>
    <name evidence="1" type="ORF">NX794_02285</name>
</gene>
<proteinExistence type="predicted"/>
<sequence length="101" mass="11048">MVTATDGHPFWVPALHAWLRATDLQPGNWLRTSAGTRVQITAVHRWTASSATVHDLTVRKLHTYYVLAGVTQILVHNTSPVCNINVSRDARQPAGARQGPG</sequence>
<dbReference type="Gene3D" id="2.170.16.10">
    <property type="entry name" value="Hedgehog/Intein (Hint) domain"/>
    <property type="match status" value="1"/>
</dbReference>
<dbReference type="InterPro" id="IPR036844">
    <property type="entry name" value="Hint_dom_sf"/>
</dbReference>